<accession>A0A5M6CH06</accession>
<gene>
    <name evidence="1" type="ORF">F0919_18110</name>
</gene>
<dbReference type="RefSeq" id="WP_150034294.1">
    <property type="nucleotide sequence ID" value="NZ_VWSH01000004.1"/>
</dbReference>
<evidence type="ECO:0000313" key="2">
    <source>
        <dbReference type="Proteomes" id="UP000323632"/>
    </source>
</evidence>
<organism evidence="1 2">
    <name type="scientific">Taibaiella lutea</name>
    <dbReference type="NCBI Taxonomy" id="2608001"/>
    <lineage>
        <taxon>Bacteria</taxon>
        <taxon>Pseudomonadati</taxon>
        <taxon>Bacteroidota</taxon>
        <taxon>Chitinophagia</taxon>
        <taxon>Chitinophagales</taxon>
        <taxon>Chitinophagaceae</taxon>
        <taxon>Taibaiella</taxon>
    </lineage>
</organism>
<name>A0A5M6CH06_9BACT</name>
<dbReference type="AlphaFoldDB" id="A0A5M6CH06"/>
<dbReference type="Proteomes" id="UP000323632">
    <property type="component" value="Unassembled WGS sequence"/>
</dbReference>
<comment type="caution">
    <text evidence="1">The sequence shown here is derived from an EMBL/GenBank/DDBJ whole genome shotgun (WGS) entry which is preliminary data.</text>
</comment>
<proteinExistence type="predicted"/>
<dbReference type="EMBL" id="VWSH01000004">
    <property type="protein sequence ID" value="KAA5532695.1"/>
    <property type="molecule type" value="Genomic_DNA"/>
</dbReference>
<reference evidence="1 2" key="1">
    <citation type="submission" date="2019-09" db="EMBL/GenBank/DDBJ databases">
        <title>Genome sequence and assembly of Taibaiella sp.</title>
        <authorList>
            <person name="Chhetri G."/>
        </authorList>
    </citation>
    <scope>NUCLEOTIDE SEQUENCE [LARGE SCALE GENOMIC DNA]</scope>
    <source>
        <strain evidence="1 2">KVB11</strain>
    </source>
</reference>
<protein>
    <submittedName>
        <fullName evidence="1">Uncharacterized protein</fullName>
    </submittedName>
</protein>
<sequence>MQSNEEKFLQQKAFLEKAQKQLQLLWSESMILDLDNADKLLDKCHTEITSMKVIHETLG</sequence>
<keyword evidence="2" id="KW-1185">Reference proteome</keyword>
<evidence type="ECO:0000313" key="1">
    <source>
        <dbReference type="EMBL" id="KAA5532695.1"/>
    </source>
</evidence>